<dbReference type="EMBL" id="UYJE01000096">
    <property type="protein sequence ID" value="VDH90156.1"/>
    <property type="molecule type" value="Genomic_DNA"/>
</dbReference>
<keyword evidence="2" id="KW-0812">Transmembrane</keyword>
<feature type="compositionally biased region" description="Low complexity" evidence="1">
    <location>
        <begin position="244"/>
        <end position="254"/>
    </location>
</feature>
<comment type="caution">
    <text evidence="3">The sequence shown here is derived from an EMBL/GenBank/DDBJ whole genome shotgun (WGS) entry which is preliminary data.</text>
</comment>
<feature type="region of interest" description="Disordered" evidence="1">
    <location>
        <begin position="221"/>
        <end position="306"/>
    </location>
</feature>
<dbReference type="AlphaFoldDB" id="A0A8B6BH04"/>
<evidence type="ECO:0000313" key="3">
    <source>
        <dbReference type="EMBL" id="VDH90156.1"/>
    </source>
</evidence>
<feature type="compositionally biased region" description="Low complexity" evidence="1">
    <location>
        <begin position="279"/>
        <end position="294"/>
    </location>
</feature>
<keyword evidence="2" id="KW-1133">Transmembrane helix</keyword>
<feature type="compositionally biased region" description="Polar residues" evidence="1">
    <location>
        <begin position="264"/>
        <end position="275"/>
    </location>
</feature>
<dbReference type="Proteomes" id="UP000596742">
    <property type="component" value="Unassembled WGS sequence"/>
</dbReference>
<proteinExistence type="predicted"/>
<sequence>MEAYNTCKANSGYLASKLSDKFTTNSKNSSLVWTGKVELQSKWLQMIGYLRSTRFENKTGNCMYSSCASPSVHLDSPHVINCTSTAIRGVCDDGYPVEDENTGWHKGLSDCIENHGTYFLKDFRQQCSSVKAPSWTNIFRQHYSFKYEIQSHDDEIKNIPLKCGSIELHNSSWPMGKDQMSKTQYTYMDCNTRLPYFICETDSSHLVTIYPNYPPSTTKNYSYQNISNPNSTPFTTRTHSSHNSVYPTTVPSTTSRHHSHKQSSHPTTIQSTTIKHSSKAPSQTTTPKTSSTKQHYSSESPYPTSIPFNRKKQNALGVIIGGVVAGIIVLLVLVILFICRERLLRVFRKITNGDHQRFENPSESNIDPYNQTTRDEFSNSNTENYVMRDQELYGRCENKNINKLNDNRSRHPVSFNPLHAQVCVSKQNTP</sequence>
<name>A0A8B6BH04_MYTGA</name>
<organism evidence="3 4">
    <name type="scientific">Mytilus galloprovincialis</name>
    <name type="common">Mediterranean mussel</name>
    <dbReference type="NCBI Taxonomy" id="29158"/>
    <lineage>
        <taxon>Eukaryota</taxon>
        <taxon>Metazoa</taxon>
        <taxon>Spiralia</taxon>
        <taxon>Lophotrochozoa</taxon>
        <taxon>Mollusca</taxon>
        <taxon>Bivalvia</taxon>
        <taxon>Autobranchia</taxon>
        <taxon>Pteriomorphia</taxon>
        <taxon>Mytilida</taxon>
        <taxon>Mytiloidea</taxon>
        <taxon>Mytilidae</taxon>
        <taxon>Mytilinae</taxon>
        <taxon>Mytilus</taxon>
    </lineage>
</organism>
<evidence type="ECO:0000256" key="1">
    <source>
        <dbReference type="SAM" id="MobiDB-lite"/>
    </source>
</evidence>
<accession>A0A8B6BH04</accession>
<feature type="compositionally biased region" description="Polar residues" evidence="1">
    <location>
        <begin position="295"/>
        <end position="306"/>
    </location>
</feature>
<feature type="transmembrane region" description="Helical" evidence="2">
    <location>
        <begin position="315"/>
        <end position="339"/>
    </location>
</feature>
<reference evidence="3" key="1">
    <citation type="submission" date="2018-11" db="EMBL/GenBank/DDBJ databases">
        <authorList>
            <person name="Alioto T."/>
            <person name="Alioto T."/>
        </authorList>
    </citation>
    <scope>NUCLEOTIDE SEQUENCE</scope>
</reference>
<evidence type="ECO:0000313" key="4">
    <source>
        <dbReference type="Proteomes" id="UP000596742"/>
    </source>
</evidence>
<evidence type="ECO:0008006" key="5">
    <source>
        <dbReference type="Google" id="ProtNLM"/>
    </source>
</evidence>
<gene>
    <name evidence="3" type="ORF">MGAL_10B017857</name>
</gene>
<protein>
    <recommendedName>
        <fullName evidence="5">C-type lectin domain-containing protein</fullName>
    </recommendedName>
</protein>
<evidence type="ECO:0000256" key="2">
    <source>
        <dbReference type="SAM" id="Phobius"/>
    </source>
</evidence>
<dbReference type="OrthoDB" id="10510056at2759"/>
<keyword evidence="2" id="KW-0472">Membrane</keyword>
<feature type="compositionally biased region" description="Polar residues" evidence="1">
    <location>
        <begin position="221"/>
        <end position="243"/>
    </location>
</feature>
<keyword evidence="4" id="KW-1185">Reference proteome</keyword>